<evidence type="ECO:0000256" key="2">
    <source>
        <dbReference type="ARBA" id="ARBA00023315"/>
    </source>
</evidence>
<dbReference type="GO" id="GO:0005840">
    <property type="term" value="C:ribosome"/>
    <property type="evidence" value="ECO:0007669"/>
    <property type="project" value="UniProtKB-KW"/>
</dbReference>
<feature type="domain" description="N-acetyltransferase" evidence="4">
    <location>
        <begin position="1"/>
        <end position="145"/>
    </location>
</feature>
<comment type="catalytic activity">
    <reaction evidence="3">
        <text>N-terminal L-alanyl-[ribosomal protein bS18] + acetyl-CoA = N-terminal N(alpha)-acetyl-L-alanyl-[ribosomal protein bS18] + CoA + H(+)</text>
        <dbReference type="Rhea" id="RHEA:43756"/>
        <dbReference type="Rhea" id="RHEA-COMP:10676"/>
        <dbReference type="Rhea" id="RHEA-COMP:10677"/>
        <dbReference type="ChEBI" id="CHEBI:15378"/>
        <dbReference type="ChEBI" id="CHEBI:57287"/>
        <dbReference type="ChEBI" id="CHEBI:57288"/>
        <dbReference type="ChEBI" id="CHEBI:64718"/>
        <dbReference type="ChEBI" id="CHEBI:83683"/>
        <dbReference type="EC" id="2.3.1.266"/>
    </reaction>
</comment>
<keyword evidence="2" id="KW-0012">Acyltransferase</keyword>
<dbReference type="EMBL" id="DVHN01000030">
    <property type="protein sequence ID" value="HIR87810.1"/>
    <property type="molecule type" value="Genomic_DNA"/>
</dbReference>
<gene>
    <name evidence="5" type="primary">rimI</name>
    <name evidence="5" type="ORF">IAC96_02555</name>
</gene>
<keyword evidence="5" id="KW-0687">Ribonucleoprotein</keyword>
<dbReference type="GO" id="GO:0008999">
    <property type="term" value="F:protein-N-terminal-alanine acetyltransferase activity"/>
    <property type="evidence" value="ECO:0007669"/>
    <property type="project" value="UniProtKB-EC"/>
</dbReference>
<comment type="caution">
    <text evidence="5">The sequence shown here is derived from an EMBL/GenBank/DDBJ whole genome shotgun (WGS) entry which is preliminary data.</text>
</comment>
<reference evidence="5" key="2">
    <citation type="journal article" date="2021" name="PeerJ">
        <title>Extensive microbial diversity within the chicken gut microbiome revealed by metagenomics and culture.</title>
        <authorList>
            <person name="Gilroy R."/>
            <person name="Ravi A."/>
            <person name="Getino M."/>
            <person name="Pursley I."/>
            <person name="Horton D.L."/>
            <person name="Alikhan N.F."/>
            <person name="Baker D."/>
            <person name="Gharbi K."/>
            <person name="Hall N."/>
            <person name="Watson M."/>
            <person name="Adriaenssens E.M."/>
            <person name="Foster-Nyarko E."/>
            <person name="Jarju S."/>
            <person name="Secka A."/>
            <person name="Antonio M."/>
            <person name="Oren A."/>
            <person name="Chaudhuri R.R."/>
            <person name="La Ragione R."/>
            <person name="Hildebrand F."/>
            <person name="Pallen M.J."/>
        </authorList>
    </citation>
    <scope>NUCLEOTIDE SEQUENCE</scope>
    <source>
        <strain evidence="5">ChiW13-3771</strain>
    </source>
</reference>
<dbReference type="InterPro" id="IPR006464">
    <property type="entry name" value="AcTrfase_RimI/Ard1"/>
</dbReference>
<dbReference type="PROSITE" id="PS51186">
    <property type="entry name" value="GNAT"/>
    <property type="match status" value="1"/>
</dbReference>
<comment type="subcellular location">
    <subcellularLocation>
        <location evidence="3">Cytoplasm</location>
    </subcellularLocation>
</comment>
<dbReference type="InterPro" id="IPR016181">
    <property type="entry name" value="Acyl_CoA_acyltransferase"/>
</dbReference>
<reference evidence="5" key="1">
    <citation type="submission" date="2020-10" db="EMBL/GenBank/DDBJ databases">
        <authorList>
            <person name="Gilroy R."/>
        </authorList>
    </citation>
    <scope>NUCLEOTIDE SEQUENCE</scope>
    <source>
        <strain evidence="5">ChiW13-3771</strain>
    </source>
</reference>
<dbReference type="SUPFAM" id="SSF55729">
    <property type="entry name" value="Acyl-CoA N-acyltransferases (Nat)"/>
    <property type="match status" value="1"/>
</dbReference>
<dbReference type="InterPro" id="IPR000182">
    <property type="entry name" value="GNAT_dom"/>
</dbReference>
<dbReference type="CDD" id="cd04301">
    <property type="entry name" value="NAT_SF"/>
    <property type="match status" value="1"/>
</dbReference>
<organism evidence="5 6">
    <name type="scientific">Candidatus Fimimorpha faecalis</name>
    <dbReference type="NCBI Taxonomy" id="2840824"/>
    <lineage>
        <taxon>Bacteria</taxon>
        <taxon>Bacillati</taxon>
        <taxon>Bacillota</taxon>
        <taxon>Clostridia</taxon>
        <taxon>Eubacteriales</taxon>
        <taxon>Candidatus Fimimorpha</taxon>
    </lineage>
</organism>
<dbReference type="Gene3D" id="3.40.630.30">
    <property type="match status" value="1"/>
</dbReference>
<dbReference type="Proteomes" id="UP000824201">
    <property type="component" value="Unassembled WGS sequence"/>
</dbReference>
<evidence type="ECO:0000313" key="6">
    <source>
        <dbReference type="Proteomes" id="UP000824201"/>
    </source>
</evidence>
<proteinExistence type="inferred from homology"/>
<keyword evidence="3" id="KW-0963">Cytoplasm</keyword>
<dbReference type="EC" id="2.3.1.266" evidence="3"/>
<evidence type="ECO:0000313" key="5">
    <source>
        <dbReference type="EMBL" id="HIR87810.1"/>
    </source>
</evidence>
<evidence type="ECO:0000256" key="3">
    <source>
        <dbReference type="RuleBase" id="RU363094"/>
    </source>
</evidence>
<protein>
    <recommendedName>
        <fullName evidence="3">[Ribosomal protein bS18]-alanine N-acetyltransferase</fullName>
        <ecNumber evidence="3">2.3.1.266</ecNumber>
    </recommendedName>
</protein>
<dbReference type="AlphaFoldDB" id="A0A9D1JCJ2"/>
<dbReference type="PANTHER" id="PTHR42919">
    <property type="entry name" value="N-ALPHA-ACETYLTRANSFERASE"/>
    <property type="match status" value="1"/>
</dbReference>
<dbReference type="PANTHER" id="PTHR42919:SF8">
    <property type="entry name" value="N-ALPHA-ACETYLTRANSFERASE 50"/>
    <property type="match status" value="1"/>
</dbReference>
<evidence type="ECO:0000259" key="4">
    <source>
        <dbReference type="PROSITE" id="PS51186"/>
    </source>
</evidence>
<sequence>MQIRSMLQKDLLSVAEIEKQCFSEPWSEKSLKESLESQSYYFLVAEEAEEVVGYMGISIILEEADVTNIAVKAEYRRCGIAEALMYRMARDCRERGIQAMTLEVRVGNEPAIQLYRKMGFCSVGIRKNFYQKPTEDAMIMWKYQL</sequence>
<dbReference type="NCBIfam" id="TIGR01575">
    <property type="entry name" value="rimI"/>
    <property type="match status" value="1"/>
</dbReference>
<comment type="similarity">
    <text evidence="3">Belongs to the acetyltransferase family. RimI subfamily.</text>
</comment>
<evidence type="ECO:0000256" key="1">
    <source>
        <dbReference type="ARBA" id="ARBA00022679"/>
    </source>
</evidence>
<dbReference type="Pfam" id="PF00583">
    <property type="entry name" value="Acetyltransf_1"/>
    <property type="match status" value="1"/>
</dbReference>
<dbReference type="GO" id="GO:0005737">
    <property type="term" value="C:cytoplasm"/>
    <property type="evidence" value="ECO:0007669"/>
    <property type="project" value="UniProtKB-SubCell"/>
</dbReference>
<name>A0A9D1JCJ2_9FIRM</name>
<keyword evidence="1" id="KW-0808">Transferase</keyword>
<keyword evidence="5" id="KW-0689">Ribosomal protein</keyword>
<comment type="function">
    <text evidence="3">Acetylates the N-terminal alanine of ribosomal protein bS18.</text>
</comment>
<dbReference type="InterPro" id="IPR051556">
    <property type="entry name" value="N-term/lysine_N-AcTrnsfr"/>
</dbReference>
<accession>A0A9D1JCJ2</accession>